<name>S3DST7_GLAL2</name>
<dbReference type="EMBL" id="KE145367">
    <property type="protein sequence ID" value="EPE29498.1"/>
    <property type="molecule type" value="Genomic_DNA"/>
</dbReference>
<evidence type="ECO:0000256" key="1">
    <source>
        <dbReference type="SAM" id="MobiDB-lite"/>
    </source>
</evidence>
<feature type="compositionally biased region" description="Acidic residues" evidence="1">
    <location>
        <begin position="57"/>
        <end position="85"/>
    </location>
</feature>
<dbReference type="AlphaFoldDB" id="S3DST7"/>
<protein>
    <submittedName>
        <fullName evidence="2">Uncharacterized protein</fullName>
    </submittedName>
</protein>
<dbReference type="GeneID" id="19459716"/>
<proteinExistence type="predicted"/>
<accession>S3DST7</accession>
<gene>
    <name evidence="2" type="ORF">GLAREA_00658</name>
</gene>
<dbReference type="RefSeq" id="XP_008083607.1">
    <property type="nucleotide sequence ID" value="XM_008085416.1"/>
</dbReference>
<reference evidence="2 3" key="1">
    <citation type="journal article" date="2013" name="BMC Genomics">
        <title>Genomics-driven discovery of the pneumocandin biosynthetic gene cluster in the fungus Glarea lozoyensis.</title>
        <authorList>
            <person name="Chen L."/>
            <person name="Yue Q."/>
            <person name="Zhang X."/>
            <person name="Xiang M."/>
            <person name="Wang C."/>
            <person name="Li S."/>
            <person name="Che Y."/>
            <person name="Ortiz-Lopez F.J."/>
            <person name="Bills G.F."/>
            <person name="Liu X."/>
            <person name="An Z."/>
        </authorList>
    </citation>
    <scope>NUCLEOTIDE SEQUENCE [LARGE SCALE GENOMIC DNA]</scope>
    <source>
        <strain evidence="3">ATCC 20868 / MF5171</strain>
    </source>
</reference>
<feature type="region of interest" description="Disordered" evidence="1">
    <location>
        <begin position="41"/>
        <end position="85"/>
    </location>
</feature>
<dbReference type="Proteomes" id="UP000016922">
    <property type="component" value="Unassembled WGS sequence"/>
</dbReference>
<organism evidence="2 3">
    <name type="scientific">Glarea lozoyensis (strain ATCC 20868 / MF5171)</name>
    <dbReference type="NCBI Taxonomy" id="1116229"/>
    <lineage>
        <taxon>Eukaryota</taxon>
        <taxon>Fungi</taxon>
        <taxon>Dikarya</taxon>
        <taxon>Ascomycota</taxon>
        <taxon>Pezizomycotina</taxon>
        <taxon>Leotiomycetes</taxon>
        <taxon>Helotiales</taxon>
        <taxon>Helotiaceae</taxon>
        <taxon>Glarea</taxon>
    </lineage>
</organism>
<evidence type="ECO:0000313" key="3">
    <source>
        <dbReference type="Proteomes" id="UP000016922"/>
    </source>
</evidence>
<keyword evidence="3" id="KW-1185">Reference proteome</keyword>
<sequence length="85" mass="9574">MCTETEYTCKMCNQYTDNDWEICAEGGGPACPNPQPKIVEPDPETDYGCGRPGCDFTDPEYESSDSEEESESEEEEIAEEEEEED</sequence>
<evidence type="ECO:0000313" key="2">
    <source>
        <dbReference type="EMBL" id="EPE29498.1"/>
    </source>
</evidence>
<dbReference type="KEGG" id="glz:GLAREA_00658"/>
<dbReference type="HOGENOM" id="CLU_2512820_0_0_1"/>